<keyword evidence="3 10" id="KW-0813">Transport</keyword>
<keyword evidence="5" id="KW-0677">Repeat</keyword>
<evidence type="ECO:0000256" key="8">
    <source>
        <dbReference type="ARBA" id="ARBA00023136"/>
    </source>
</evidence>
<dbReference type="GO" id="GO:0015227">
    <property type="term" value="F:O-acyl-L-carnitine transmembrane transporter activity"/>
    <property type="evidence" value="ECO:0007669"/>
    <property type="project" value="TreeGrafter"/>
</dbReference>
<dbReference type="AlphaFoldDB" id="K3X0U1"/>
<dbReference type="Proteomes" id="UP000019132">
    <property type="component" value="Unassembled WGS sequence"/>
</dbReference>
<dbReference type="SUPFAM" id="SSF103506">
    <property type="entry name" value="Mitochondrial carrier"/>
    <property type="match status" value="1"/>
</dbReference>
<dbReference type="eggNOG" id="KOG0758">
    <property type="taxonomic scope" value="Eukaryota"/>
</dbReference>
<dbReference type="InterPro" id="IPR050567">
    <property type="entry name" value="Mitochondrial_Carrier"/>
</dbReference>
<proteinExistence type="inferred from homology"/>
<dbReference type="OMA" id="YSRRMMM"/>
<comment type="similarity">
    <text evidence="2 10">Belongs to the mitochondrial carrier (TC 2.A.29) family.</text>
</comment>
<feature type="repeat" description="Solcar" evidence="9">
    <location>
        <begin position="42"/>
        <end position="127"/>
    </location>
</feature>
<dbReference type="EnsemblProtists" id="PYU1_T010840">
    <property type="protein sequence ID" value="PYU1_T010840"/>
    <property type="gene ID" value="PYU1_G010817"/>
</dbReference>
<dbReference type="PANTHER" id="PTHR45624:SF4">
    <property type="entry name" value="CONGESTED-LIKE TRACHEA PROTEIN-RELATED"/>
    <property type="match status" value="1"/>
</dbReference>
<evidence type="ECO:0000256" key="7">
    <source>
        <dbReference type="ARBA" id="ARBA00023128"/>
    </source>
</evidence>
<name>K3X0U1_GLOUD</name>
<evidence type="ECO:0000256" key="2">
    <source>
        <dbReference type="ARBA" id="ARBA00006375"/>
    </source>
</evidence>
<dbReference type="InParanoid" id="K3X0U1"/>
<evidence type="ECO:0000313" key="13">
    <source>
        <dbReference type="Proteomes" id="UP000019132"/>
    </source>
</evidence>
<feature type="repeat" description="Solcar" evidence="9">
    <location>
        <begin position="243"/>
        <end position="330"/>
    </location>
</feature>
<dbReference type="InterPro" id="IPR023395">
    <property type="entry name" value="MCP_dom_sf"/>
</dbReference>
<reference evidence="13" key="2">
    <citation type="submission" date="2010-04" db="EMBL/GenBank/DDBJ databases">
        <authorList>
            <person name="Buell R."/>
            <person name="Hamilton J."/>
            <person name="Hostetler J."/>
        </authorList>
    </citation>
    <scope>NUCLEOTIDE SEQUENCE [LARGE SCALE GENOMIC DNA]</scope>
    <source>
        <strain evidence="13">DAOM:BR144</strain>
    </source>
</reference>
<keyword evidence="13" id="KW-1185">Reference proteome</keyword>
<dbReference type="GO" id="GO:1902603">
    <property type="term" value="P:carnitine transmembrane transport"/>
    <property type="evidence" value="ECO:0007669"/>
    <property type="project" value="TreeGrafter"/>
</dbReference>
<dbReference type="EMBL" id="GL376592">
    <property type="status" value="NOT_ANNOTATED_CDS"/>
    <property type="molecule type" value="Genomic_DNA"/>
</dbReference>
<evidence type="ECO:0000256" key="10">
    <source>
        <dbReference type="RuleBase" id="RU000488"/>
    </source>
</evidence>
<evidence type="ECO:0000256" key="11">
    <source>
        <dbReference type="SAM" id="Phobius"/>
    </source>
</evidence>
<feature type="transmembrane region" description="Helical" evidence="11">
    <location>
        <begin position="244"/>
        <end position="262"/>
    </location>
</feature>
<keyword evidence="6 11" id="KW-1133">Transmembrane helix</keyword>
<comment type="subcellular location">
    <subcellularLocation>
        <location evidence="1">Mitochondrion membrane</location>
        <topology evidence="1">Multi-pass membrane protein</topology>
    </subcellularLocation>
</comment>
<evidence type="ECO:0000256" key="6">
    <source>
        <dbReference type="ARBA" id="ARBA00022989"/>
    </source>
</evidence>
<evidence type="ECO:0000256" key="9">
    <source>
        <dbReference type="PROSITE-ProRule" id="PRU00282"/>
    </source>
</evidence>
<dbReference type="Gene3D" id="1.50.40.10">
    <property type="entry name" value="Mitochondrial carrier domain"/>
    <property type="match status" value="1"/>
</dbReference>
<evidence type="ECO:0000256" key="4">
    <source>
        <dbReference type="ARBA" id="ARBA00022692"/>
    </source>
</evidence>
<dbReference type="Pfam" id="PF00153">
    <property type="entry name" value="Mito_carr"/>
    <property type="match status" value="3"/>
</dbReference>
<dbReference type="GO" id="GO:0031966">
    <property type="term" value="C:mitochondrial membrane"/>
    <property type="evidence" value="ECO:0007669"/>
    <property type="project" value="UniProtKB-SubCell"/>
</dbReference>
<evidence type="ECO:0000256" key="1">
    <source>
        <dbReference type="ARBA" id="ARBA00004225"/>
    </source>
</evidence>
<evidence type="ECO:0000313" key="12">
    <source>
        <dbReference type="EnsemblProtists" id="PYU1_T010840"/>
    </source>
</evidence>
<accession>K3X0U1</accession>
<protein>
    <recommendedName>
        <fullName evidence="14">Mitochondrial carrier protein</fullName>
    </recommendedName>
</protein>
<dbReference type="GO" id="GO:0006839">
    <property type="term" value="P:mitochondrial transport"/>
    <property type="evidence" value="ECO:0007669"/>
    <property type="project" value="TreeGrafter"/>
</dbReference>
<evidence type="ECO:0000256" key="5">
    <source>
        <dbReference type="ARBA" id="ARBA00022737"/>
    </source>
</evidence>
<feature type="repeat" description="Solcar" evidence="9">
    <location>
        <begin position="136"/>
        <end position="223"/>
    </location>
</feature>
<reference evidence="12" key="3">
    <citation type="submission" date="2015-02" db="UniProtKB">
        <authorList>
            <consortium name="EnsemblProtists"/>
        </authorList>
    </citation>
    <scope>IDENTIFICATION</scope>
    <source>
        <strain evidence="12">DAOM BR144</strain>
    </source>
</reference>
<dbReference type="STRING" id="431595.K3X0U1"/>
<evidence type="ECO:0000256" key="3">
    <source>
        <dbReference type="ARBA" id="ARBA00022448"/>
    </source>
</evidence>
<keyword evidence="4 9" id="KW-0812">Transmembrane</keyword>
<dbReference type="InterPro" id="IPR018108">
    <property type="entry name" value="MCP_transmembrane"/>
</dbReference>
<keyword evidence="8 9" id="KW-0472">Membrane</keyword>
<dbReference type="VEuPathDB" id="FungiDB:PYU1_G010817"/>
<dbReference type="PANTHER" id="PTHR45624">
    <property type="entry name" value="MITOCHONDRIAL BASIC AMINO ACIDS TRANSPORTER-RELATED"/>
    <property type="match status" value="1"/>
</dbReference>
<dbReference type="HOGENOM" id="CLU_015166_16_1_1"/>
<reference evidence="13" key="1">
    <citation type="journal article" date="2010" name="Genome Biol.">
        <title>Genome sequence of the necrotrophic plant pathogen Pythium ultimum reveals original pathogenicity mechanisms and effector repertoire.</title>
        <authorList>
            <person name="Levesque C.A."/>
            <person name="Brouwer H."/>
            <person name="Cano L."/>
            <person name="Hamilton J.P."/>
            <person name="Holt C."/>
            <person name="Huitema E."/>
            <person name="Raffaele S."/>
            <person name="Robideau G.P."/>
            <person name="Thines M."/>
            <person name="Win J."/>
            <person name="Zerillo M.M."/>
            <person name="Beakes G.W."/>
            <person name="Boore J.L."/>
            <person name="Busam D."/>
            <person name="Dumas B."/>
            <person name="Ferriera S."/>
            <person name="Fuerstenberg S.I."/>
            <person name="Gachon C.M."/>
            <person name="Gaulin E."/>
            <person name="Govers F."/>
            <person name="Grenville-Briggs L."/>
            <person name="Horner N."/>
            <person name="Hostetler J."/>
            <person name="Jiang R.H."/>
            <person name="Johnson J."/>
            <person name="Krajaejun T."/>
            <person name="Lin H."/>
            <person name="Meijer H.J."/>
            <person name="Moore B."/>
            <person name="Morris P."/>
            <person name="Phuntmart V."/>
            <person name="Puiu D."/>
            <person name="Shetty J."/>
            <person name="Stajich J.E."/>
            <person name="Tripathy S."/>
            <person name="Wawra S."/>
            <person name="van West P."/>
            <person name="Whitty B.R."/>
            <person name="Coutinho P.M."/>
            <person name="Henrissat B."/>
            <person name="Martin F."/>
            <person name="Thomas P.D."/>
            <person name="Tyler B.M."/>
            <person name="De Vries R.P."/>
            <person name="Kamoun S."/>
            <person name="Yandell M."/>
            <person name="Tisserat N."/>
            <person name="Buell C.R."/>
        </authorList>
    </citation>
    <scope>NUCLEOTIDE SEQUENCE</scope>
    <source>
        <strain evidence="13">DAOM:BR144</strain>
    </source>
</reference>
<organism evidence="12 13">
    <name type="scientific">Globisporangium ultimum (strain ATCC 200006 / CBS 805.95 / DAOM BR144)</name>
    <name type="common">Pythium ultimum</name>
    <dbReference type="NCBI Taxonomy" id="431595"/>
    <lineage>
        <taxon>Eukaryota</taxon>
        <taxon>Sar</taxon>
        <taxon>Stramenopiles</taxon>
        <taxon>Oomycota</taxon>
        <taxon>Peronosporomycetes</taxon>
        <taxon>Pythiales</taxon>
        <taxon>Pythiaceae</taxon>
        <taxon>Globisporangium</taxon>
    </lineage>
</organism>
<keyword evidence="7" id="KW-0496">Mitochondrion</keyword>
<evidence type="ECO:0008006" key="14">
    <source>
        <dbReference type="Google" id="ProtNLM"/>
    </source>
</evidence>
<sequence length="335" mass="36813">MATTTTTTVASSSTVRIASPAVSASSSPTVMEERPTEQSLAVVTTKNFISGIVGGGCEAFVGYPLETVKARMQTQDAKAFTGPFDCLQKSIKEGGVGSLYRGASPQIFRSAISASVLFGLMGQYRYFYNNYVFDNKPTYGLIAAGMSTGFTESILYTPFEIIKIRMQTQNSHNRTRVSNLHVVKEVYGQGGIRGLYRGFVPYAQREMLGNTAYFMAYEYAKGALLDKFVHSAPKMSPEKEHIRTYQAIALAGGYAGLMYWIVVFPVDTVKSVMQADRLVNPQYKGVVDCVQQLYKEGGPARFVRGISPSLIRSFPANAVTFVAFETCMSFLNKHF</sequence>
<dbReference type="FunFam" id="1.50.40.10:FF:000398">
    <property type="entry name" value="Uncharacterized protein"/>
    <property type="match status" value="1"/>
</dbReference>
<dbReference type="PROSITE" id="PS50920">
    <property type="entry name" value="SOLCAR"/>
    <property type="match status" value="3"/>
</dbReference>